<evidence type="ECO:0000313" key="1">
    <source>
        <dbReference type="EMBL" id="KRZ31944.1"/>
    </source>
</evidence>
<dbReference type="AlphaFoldDB" id="A0A0V1JAF6"/>
<proteinExistence type="predicted"/>
<name>A0A0V1JAF6_TRIPS</name>
<sequence>MFMKQMQIITSEMRQFKNSRMSPEQGETFCNSQYYAMQEDGLSKGWLKNFYSHMMQSNS</sequence>
<accession>A0A0V1JAF6</accession>
<reference evidence="3 4" key="1">
    <citation type="submission" date="2015-01" db="EMBL/GenBank/DDBJ databases">
        <title>Evolution of Trichinella species and genotypes.</title>
        <authorList>
            <person name="Korhonen P.K."/>
            <person name="Edoardo P."/>
            <person name="Giuseppe L.R."/>
            <person name="Gasser R.B."/>
        </authorList>
    </citation>
    <scope>NUCLEOTIDE SEQUENCE [LARGE SCALE GENOMIC DNA]</scope>
    <source>
        <strain evidence="2">ISS176</strain>
        <strain evidence="1">ISS588</strain>
    </source>
</reference>
<evidence type="ECO:0000313" key="2">
    <source>
        <dbReference type="EMBL" id="KRZ44640.1"/>
    </source>
</evidence>
<gene>
    <name evidence="1" type="ORF">T4B_10386</name>
    <name evidence="2" type="ORF">T4C_2987</name>
</gene>
<evidence type="ECO:0000313" key="3">
    <source>
        <dbReference type="Proteomes" id="UP000054805"/>
    </source>
</evidence>
<dbReference type="EMBL" id="JYDS01000020">
    <property type="protein sequence ID" value="KRZ31944.1"/>
    <property type="molecule type" value="Genomic_DNA"/>
</dbReference>
<protein>
    <submittedName>
        <fullName evidence="1">Uncharacterized protein</fullName>
    </submittedName>
</protein>
<dbReference type="EMBL" id="JYDV01000005">
    <property type="protein sequence ID" value="KRZ44640.1"/>
    <property type="molecule type" value="Genomic_DNA"/>
</dbReference>
<dbReference type="Proteomes" id="UP000054805">
    <property type="component" value="Unassembled WGS sequence"/>
</dbReference>
<dbReference type="Proteomes" id="UP000054826">
    <property type="component" value="Unassembled WGS sequence"/>
</dbReference>
<keyword evidence="3" id="KW-1185">Reference proteome</keyword>
<comment type="caution">
    <text evidence="1">The sequence shown here is derived from an EMBL/GenBank/DDBJ whole genome shotgun (WGS) entry which is preliminary data.</text>
</comment>
<evidence type="ECO:0000313" key="4">
    <source>
        <dbReference type="Proteomes" id="UP000054826"/>
    </source>
</evidence>
<organism evidence="1 3">
    <name type="scientific">Trichinella pseudospiralis</name>
    <name type="common">Parasitic roundworm</name>
    <dbReference type="NCBI Taxonomy" id="6337"/>
    <lineage>
        <taxon>Eukaryota</taxon>
        <taxon>Metazoa</taxon>
        <taxon>Ecdysozoa</taxon>
        <taxon>Nematoda</taxon>
        <taxon>Enoplea</taxon>
        <taxon>Dorylaimia</taxon>
        <taxon>Trichinellida</taxon>
        <taxon>Trichinellidae</taxon>
        <taxon>Trichinella</taxon>
    </lineage>
</organism>